<feature type="transmembrane region" description="Helical" evidence="11">
    <location>
        <begin position="133"/>
        <end position="157"/>
    </location>
</feature>
<evidence type="ECO:0000256" key="9">
    <source>
        <dbReference type="ARBA" id="ARBA00023180"/>
    </source>
</evidence>
<dbReference type="GeneID" id="105750085"/>
<evidence type="ECO:0000256" key="8">
    <source>
        <dbReference type="ARBA" id="ARBA00023170"/>
    </source>
</evidence>
<feature type="transmembrane region" description="Helical" evidence="11">
    <location>
        <begin position="91"/>
        <end position="112"/>
    </location>
</feature>
<feature type="transmembrane region" description="Helical" evidence="11">
    <location>
        <begin position="218"/>
        <end position="238"/>
    </location>
</feature>
<evidence type="ECO:0000259" key="12">
    <source>
        <dbReference type="PROSITE" id="PS50262"/>
    </source>
</evidence>
<dbReference type="PROSITE" id="PS50262">
    <property type="entry name" value="G_PROTEIN_RECEP_F1_2"/>
    <property type="match status" value="1"/>
</dbReference>
<evidence type="ECO:0000256" key="11">
    <source>
        <dbReference type="SAM" id="Phobius"/>
    </source>
</evidence>
<keyword evidence="14" id="KW-1185">Reference proteome</keyword>
<evidence type="ECO:0000256" key="10">
    <source>
        <dbReference type="ARBA" id="ARBA00023224"/>
    </source>
</evidence>
<keyword evidence="3 11" id="KW-0812">Transmembrane</keyword>
<keyword evidence="5" id="KW-0297">G-protein coupled receptor</keyword>
<keyword evidence="4 11" id="KW-1133">Transmembrane helix</keyword>
<keyword evidence="9" id="KW-0325">Glycoprotein</keyword>
<dbReference type="Proteomes" id="UP000007648">
    <property type="component" value="Unassembled WGS sequence"/>
</dbReference>
<dbReference type="OrthoDB" id="9946711at2759"/>
<dbReference type="PANTHER" id="PTHR24234:SF9">
    <property type="entry name" value="G-PROTEIN COUPLED RECEPTOR 132-RELATED"/>
    <property type="match status" value="1"/>
</dbReference>
<feature type="domain" description="G-protein coupled receptors family 1 profile" evidence="12">
    <location>
        <begin position="34"/>
        <end position="284"/>
    </location>
</feature>
<dbReference type="PANTHER" id="PTHR24234">
    <property type="entry name" value="LYSOPHOSPHATIDIC ACID RECEPTOR 5/SPHINGOSYLPHOSPHORYLCHOLINE RECEPTOR"/>
    <property type="match status" value="1"/>
</dbReference>
<evidence type="ECO:0000256" key="5">
    <source>
        <dbReference type="ARBA" id="ARBA00023040"/>
    </source>
</evidence>
<keyword evidence="7" id="KW-1015">Disulfide bond</keyword>
<keyword evidence="8" id="KW-0675">Receptor</keyword>
<organism evidence="13 14">
    <name type="scientific">Sarcophilus harrisii</name>
    <name type="common">Tasmanian devil</name>
    <name type="synonym">Sarcophilus laniarius</name>
    <dbReference type="NCBI Taxonomy" id="9305"/>
    <lineage>
        <taxon>Eukaryota</taxon>
        <taxon>Metazoa</taxon>
        <taxon>Chordata</taxon>
        <taxon>Craniata</taxon>
        <taxon>Vertebrata</taxon>
        <taxon>Euteleostomi</taxon>
        <taxon>Mammalia</taxon>
        <taxon>Metatheria</taxon>
        <taxon>Dasyuromorphia</taxon>
        <taxon>Dasyuridae</taxon>
        <taxon>Sarcophilus</taxon>
    </lineage>
</organism>
<name>G3VQL0_SARHA</name>
<dbReference type="Pfam" id="PF00001">
    <property type="entry name" value="7tm_1"/>
    <property type="match status" value="1"/>
</dbReference>
<reference evidence="13" key="3">
    <citation type="submission" date="2025-09" db="UniProtKB">
        <authorList>
            <consortium name="Ensembl"/>
        </authorList>
    </citation>
    <scope>IDENTIFICATION</scope>
</reference>
<feature type="transmembrane region" description="Helical" evidence="11">
    <location>
        <begin position="55"/>
        <end position="79"/>
    </location>
</feature>
<evidence type="ECO:0000256" key="7">
    <source>
        <dbReference type="ARBA" id="ARBA00023157"/>
    </source>
</evidence>
<dbReference type="InterPro" id="IPR000276">
    <property type="entry name" value="GPCR_Rhodpsn"/>
</dbReference>
<evidence type="ECO:0000313" key="14">
    <source>
        <dbReference type="Proteomes" id="UP000007648"/>
    </source>
</evidence>
<dbReference type="eggNOG" id="ENOG502QRUD">
    <property type="taxonomic scope" value="Eukaryota"/>
</dbReference>
<evidence type="ECO:0000256" key="1">
    <source>
        <dbReference type="ARBA" id="ARBA00004651"/>
    </source>
</evidence>
<dbReference type="GO" id="GO:0005886">
    <property type="term" value="C:plasma membrane"/>
    <property type="evidence" value="ECO:0007669"/>
    <property type="project" value="UniProtKB-SubCell"/>
</dbReference>
<keyword evidence="2" id="KW-1003">Cell membrane</keyword>
<proteinExistence type="predicted"/>
<dbReference type="KEGG" id="shr:105750085"/>
<dbReference type="PRINTS" id="PR00237">
    <property type="entry name" value="GPCRRHODOPSN"/>
</dbReference>
<dbReference type="AlphaFoldDB" id="G3VQL0"/>
<dbReference type="Gene3D" id="1.20.1070.10">
    <property type="entry name" value="Rhodopsin 7-helix transmembrane proteins"/>
    <property type="match status" value="1"/>
</dbReference>
<keyword evidence="10" id="KW-0807">Transducer</keyword>
<protein>
    <recommendedName>
        <fullName evidence="12">G-protein coupled receptors family 1 profile domain-containing protein</fullName>
    </recommendedName>
</protein>
<accession>G3VQL0</accession>
<evidence type="ECO:0000256" key="2">
    <source>
        <dbReference type="ARBA" id="ARBA00022475"/>
    </source>
</evidence>
<dbReference type="HOGENOM" id="CLU_009579_8_2_1"/>
<dbReference type="InterPro" id="IPR017452">
    <property type="entry name" value="GPCR_Rhodpsn_7TM"/>
</dbReference>
<evidence type="ECO:0000256" key="4">
    <source>
        <dbReference type="ARBA" id="ARBA00022989"/>
    </source>
</evidence>
<comment type="subcellular location">
    <subcellularLocation>
        <location evidence="1">Cell membrane</location>
        <topology evidence="1">Multi-pass membrane protein</topology>
    </subcellularLocation>
</comment>
<dbReference type="InParanoid" id="G3VQL0"/>
<evidence type="ECO:0000256" key="6">
    <source>
        <dbReference type="ARBA" id="ARBA00023136"/>
    </source>
</evidence>
<dbReference type="FunFam" id="1.20.1070.10:FF:001302">
    <property type="entry name" value="Uncharacterized protein"/>
    <property type="match status" value="1"/>
</dbReference>
<dbReference type="GO" id="GO:0004930">
    <property type="term" value="F:G protein-coupled receptor activity"/>
    <property type="evidence" value="ECO:0007669"/>
    <property type="project" value="UniProtKB-KW"/>
</dbReference>
<reference evidence="13 14" key="1">
    <citation type="journal article" date="2011" name="Proc. Natl. Acad. Sci. U.S.A.">
        <title>Genetic diversity and population structure of the endangered marsupial Sarcophilus harrisii (Tasmanian devil).</title>
        <authorList>
            <person name="Miller W."/>
            <person name="Hayes V.M."/>
            <person name="Ratan A."/>
            <person name="Petersen D.C."/>
            <person name="Wittekindt N.E."/>
            <person name="Miller J."/>
            <person name="Walenz B."/>
            <person name="Knight J."/>
            <person name="Qi J."/>
            <person name="Zhao F."/>
            <person name="Wang Q."/>
            <person name="Bedoya-Reina O.C."/>
            <person name="Katiyar N."/>
            <person name="Tomsho L.P."/>
            <person name="Kasson L.M."/>
            <person name="Hardie R.A."/>
            <person name="Woodbridge P."/>
            <person name="Tindall E.A."/>
            <person name="Bertelsen M.F."/>
            <person name="Dixon D."/>
            <person name="Pyecroft S."/>
            <person name="Helgen K.M."/>
            <person name="Lesk A.M."/>
            <person name="Pringle T.H."/>
            <person name="Patterson N."/>
            <person name="Zhang Y."/>
            <person name="Kreiss A."/>
            <person name="Woods G.M."/>
            <person name="Jones M.E."/>
            <person name="Schuster S.C."/>
        </authorList>
    </citation>
    <scope>NUCLEOTIDE SEQUENCE [LARGE SCALE GENOMIC DNA]</scope>
</reference>
<feature type="transmembrane region" description="Helical" evidence="11">
    <location>
        <begin position="20"/>
        <end position="43"/>
    </location>
</feature>
<gene>
    <name evidence="13" type="primary">LOC105750085</name>
</gene>
<evidence type="ECO:0000313" key="13">
    <source>
        <dbReference type="Ensembl" id="ENSSHAP00000005465.2"/>
    </source>
</evidence>
<keyword evidence="6 11" id="KW-0472">Membrane</keyword>
<dbReference type="SUPFAM" id="SSF81321">
    <property type="entry name" value="Family A G protein-coupled receptor-like"/>
    <property type="match status" value="1"/>
</dbReference>
<sequence length="307" mass="35659">MNYTNMTHCSVNFEISKTMRLSMFSLVLSAGLPLNCMAAWFLLCQIRTKSILSIYMINMVATNLLQILTIPFWIHYTYLGHRWILGRETCIAISFLFTTNLYAKVAFLCLIAKERYFNIVFPMRCHGLGTISIAVKISFSAWMFTVFFCILGSYLIYEEKEETEFCHEGYPVTQKYALFKMYTMFFSFFGPLGLIGFFYGSILYKVREMRNLETKKEVYGCILLTMVTFILVFGPYQVTSFLKNFLESRKRGSDFCAKEEALFLPREISLCMMTLGNILDPVLYVLLIKSTRDKFIASCKCLCFSHQ</sequence>
<evidence type="ECO:0000256" key="3">
    <source>
        <dbReference type="ARBA" id="ARBA00022692"/>
    </source>
</evidence>
<reference evidence="13" key="2">
    <citation type="submission" date="2025-08" db="UniProtKB">
        <authorList>
            <consortium name="Ensembl"/>
        </authorList>
    </citation>
    <scope>IDENTIFICATION</scope>
</reference>
<dbReference type="PRINTS" id="PR01157">
    <property type="entry name" value="P2YPURNOCPTR"/>
</dbReference>
<feature type="transmembrane region" description="Helical" evidence="11">
    <location>
        <begin position="177"/>
        <end position="206"/>
    </location>
</feature>
<dbReference type="RefSeq" id="XP_012402217.2">
    <property type="nucleotide sequence ID" value="XM_012546763.3"/>
</dbReference>
<dbReference type="GeneTree" id="ENSGT01150000286937"/>
<dbReference type="Ensembl" id="ENSSHAT00000005519.2">
    <property type="protein sequence ID" value="ENSSHAP00000005465.2"/>
    <property type="gene ID" value="ENSSHAG00000004774.2"/>
</dbReference>